<accession>A0ABU2B7A4</accession>
<keyword evidence="2" id="KW-0812">Transmembrane</keyword>
<evidence type="ECO:0000256" key="1">
    <source>
        <dbReference type="SAM" id="MobiDB-lite"/>
    </source>
</evidence>
<proteinExistence type="predicted"/>
<evidence type="ECO:0000313" key="3">
    <source>
        <dbReference type="EMBL" id="MDR7354176.1"/>
    </source>
</evidence>
<feature type="compositionally biased region" description="Basic and acidic residues" evidence="1">
    <location>
        <begin position="15"/>
        <end position="27"/>
    </location>
</feature>
<organism evidence="3 4">
    <name type="scientific">Corynebacterium felinum</name>
    <dbReference type="NCBI Taxonomy" id="131318"/>
    <lineage>
        <taxon>Bacteria</taxon>
        <taxon>Bacillati</taxon>
        <taxon>Actinomycetota</taxon>
        <taxon>Actinomycetes</taxon>
        <taxon>Mycobacteriales</taxon>
        <taxon>Corynebacteriaceae</taxon>
        <taxon>Corynebacterium</taxon>
    </lineage>
</organism>
<feature type="transmembrane region" description="Helical" evidence="2">
    <location>
        <begin position="94"/>
        <end position="116"/>
    </location>
</feature>
<name>A0ABU2B7A4_9CORY</name>
<comment type="caution">
    <text evidence="3">The sequence shown here is derived from an EMBL/GenBank/DDBJ whole genome shotgun (WGS) entry which is preliminary data.</text>
</comment>
<sequence>MVDHPENDLSSDADQPNRFRPEPKTFDDLANTPDPLIQAQLNQRSTRQAIAFAIAIPILTGIVAFALAALSRSIGGPLCDAGTAYWICSREAEIWWPATTSIIPMIGVFGTAIILYRKYLNYTRWRPWMGTLWFLVPFAMLWMVTVFQMSIVGH</sequence>
<dbReference type="Proteomes" id="UP001183619">
    <property type="component" value="Unassembled WGS sequence"/>
</dbReference>
<evidence type="ECO:0000256" key="2">
    <source>
        <dbReference type="SAM" id="Phobius"/>
    </source>
</evidence>
<dbReference type="EMBL" id="JAVDYF010000001">
    <property type="protein sequence ID" value="MDR7354176.1"/>
    <property type="molecule type" value="Genomic_DNA"/>
</dbReference>
<protein>
    <recommendedName>
        <fullName evidence="5">Integral membrane protein</fullName>
    </recommendedName>
</protein>
<keyword evidence="2" id="KW-0472">Membrane</keyword>
<keyword evidence="2" id="KW-1133">Transmembrane helix</keyword>
<feature type="transmembrane region" description="Helical" evidence="2">
    <location>
        <begin position="49"/>
        <end position="74"/>
    </location>
</feature>
<evidence type="ECO:0008006" key="5">
    <source>
        <dbReference type="Google" id="ProtNLM"/>
    </source>
</evidence>
<feature type="transmembrane region" description="Helical" evidence="2">
    <location>
        <begin position="128"/>
        <end position="151"/>
    </location>
</feature>
<evidence type="ECO:0000313" key="4">
    <source>
        <dbReference type="Proteomes" id="UP001183619"/>
    </source>
</evidence>
<gene>
    <name evidence="3" type="ORF">J2S37_000714</name>
</gene>
<dbReference type="RefSeq" id="WP_277104436.1">
    <property type="nucleotide sequence ID" value="NZ_BAAAJS010000006.1"/>
</dbReference>
<keyword evidence="4" id="KW-1185">Reference proteome</keyword>
<feature type="region of interest" description="Disordered" evidence="1">
    <location>
        <begin position="1"/>
        <end position="31"/>
    </location>
</feature>
<reference evidence="3 4" key="1">
    <citation type="submission" date="2023-07" db="EMBL/GenBank/DDBJ databases">
        <title>Sequencing the genomes of 1000 actinobacteria strains.</title>
        <authorList>
            <person name="Klenk H.-P."/>
        </authorList>
    </citation>
    <scope>NUCLEOTIDE SEQUENCE [LARGE SCALE GENOMIC DNA]</scope>
    <source>
        <strain evidence="3 4">DSM 44508</strain>
    </source>
</reference>